<sequence>MTIPTTIELAEIANPTPIPTRVSVHTNMVLAKTLDMQHVKYPALKNEEIFLDCPGSPFLN</sequence>
<name>A0AAP0L071_9MAGN</name>
<protein>
    <submittedName>
        <fullName evidence="1">Uncharacterized protein</fullName>
    </submittedName>
</protein>
<proteinExistence type="predicted"/>
<dbReference type="AlphaFoldDB" id="A0AAP0L071"/>
<organism evidence="1 2">
    <name type="scientific">Stephania yunnanensis</name>
    <dbReference type="NCBI Taxonomy" id="152371"/>
    <lineage>
        <taxon>Eukaryota</taxon>
        <taxon>Viridiplantae</taxon>
        <taxon>Streptophyta</taxon>
        <taxon>Embryophyta</taxon>
        <taxon>Tracheophyta</taxon>
        <taxon>Spermatophyta</taxon>
        <taxon>Magnoliopsida</taxon>
        <taxon>Ranunculales</taxon>
        <taxon>Menispermaceae</taxon>
        <taxon>Menispermoideae</taxon>
        <taxon>Cissampelideae</taxon>
        <taxon>Stephania</taxon>
    </lineage>
</organism>
<evidence type="ECO:0000313" key="1">
    <source>
        <dbReference type="EMBL" id="KAK9161946.1"/>
    </source>
</evidence>
<keyword evidence="2" id="KW-1185">Reference proteome</keyword>
<reference evidence="1 2" key="1">
    <citation type="submission" date="2024-01" db="EMBL/GenBank/DDBJ databases">
        <title>Genome assemblies of Stephania.</title>
        <authorList>
            <person name="Yang L."/>
        </authorList>
    </citation>
    <scope>NUCLEOTIDE SEQUENCE [LARGE SCALE GENOMIC DNA]</scope>
    <source>
        <strain evidence="1">YNDBR</strain>
        <tissue evidence="1">Leaf</tissue>
    </source>
</reference>
<accession>A0AAP0L071</accession>
<gene>
    <name evidence="1" type="ORF">Syun_002848</name>
</gene>
<comment type="caution">
    <text evidence="1">The sequence shown here is derived from an EMBL/GenBank/DDBJ whole genome shotgun (WGS) entry which is preliminary data.</text>
</comment>
<evidence type="ECO:0000313" key="2">
    <source>
        <dbReference type="Proteomes" id="UP001420932"/>
    </source>
</evidence>
<dbReference type="EMBL" id="JBBNAF010000002">
    <property type="protein sequence ID" value="KAK9161946.1"/>
    <property type="molecule type" value="Genomic_DNA"/>
</dbReference>
<dbReference type="Proteomes" id="UP001420932">
    <property type="component" value="Unassembled WGS sequence"/>
</dbReference>